<accession>S4PPR4</accession>
<keyword evidence="1" id="KW-0812">Transmembrane</keyword>
<evidence type="ECO:0000256" key="1">
    <source>
        <dbReference type="SAM" id="Phobius"/>
    </source>
</evidence>
<reference evidence="2" key="2">
    <citation type="submission" date="2013-05" db="EMBL/GenBank/DDBJ databases">
        <authorList>
            <person name="Carter J.-M."/>
            <person name="Baker S.C."/>
            <person name="Pink R."/>
            <person name="Carter D.R.F."/>
            <person name="Collins A."/>
            <person name="Tomlin J."/>
            <person name="Gibbs M."/>
            <person name="Breuker C.J."/>
        </authorList>
    </citation>
    <scope>NUCLEOTIDE SEQUENCE</scope>
    <source>
        <tissue evidence="2">Ovary</tissue>
    </source>
</reference>
<name>S4PPR4_9NEOP</name>
<keyword evidence="1" id="KW-1133">Transmembrane helix</keyword>
<protein>
    <submittedName>
        <fullName evidence="2">Uncharacterized protein</fullName>
    </submittedName>
</protein>
<proteinExistence type="predicted"/>
<reference evidence="2" key="1">
    <citation type="journal article" date="2013" name="BMC Genomics">
        <title>Unscrambling butterfly oogenesis.</title>
        <authorList>
            <person name="Carter J.M."/>
            <person name="Baker S.C."/>
            <person name="Pink R."/>
            <person name="Carter D.R."/>
            <person name="Collins A."/>
            <person name="Tomlin J."/>
            <person name="Gibbs M."/>
            <person name="Breuker C.J."/>
        </authorList>
    </citation>
    <scope>NUCLEOTIDE SEQUENCE</scope>
    <source>
        <tissue evidence="2">Ovary</tissue>
    </source>
</reference>
<evidence type="ECO:0000313" key="2">
    <source>
        <dbReference type="EMBL" id="JAA90275.1"/>
    </source>
</evidence>
<feature type="transmembrane region" description="Helical" evidence="1">
    <location>
        <begin position="34"/>
        <end position="60"/>
    </location>
</feature>
<organism evidence="2">
    <name type="scientific">Pararge aegeria</name>
    <name type="common">speckled wood butterfly</name>
    <dbReference type="NCBI Taxonomy" id="116150"/>
    <lineage>
        <taxon>Eukaryota</taxon>
        <taxon>Metazoa</taxon>
        <taxon>Ecdysozoa</taxon>
        <taxon>Arthropoda</taxon>
        <taxon>Hexapoda</taxon>
        <taxon>Insecta</taxon>
        <taxon>Pterygota</taxon>
        <taxon>Neoptera</taxon>
        <taxon>Endopterygota</taxon>
        <taxon>Lepidoptera</taxon>
        <taxon>Glossata</taxon>
        <taxon>Ditrysia</taxon>
        <taxon>Papilionoidea</taxon>
        <taxon>Nymphalidae</taxon>
        <taxon>Satyrinae</taxon>
        <taxon>Satyrini</taxon>
        <taxon>Parargina</taxon>
        <taxon>Pararge</taxon>
    </lineage>
</organism>
<sequence>MLEPVHFLHSLGLRFDFINCFRFRRFLLFRYRWFLARFFFDLCCFLLLCGLFSCPLSFLLCTSLCFKVSFTF</sequence>
<dbReference type="EMBL" id="GAIX01002285">
    <property type="protein sequence ID" value="JAA90275.1"/>
    <property type="molecule type" value="Transcribed_RNA"/>
</dbReference>
<keyword evidence="1" id="KW-0472">Membrane</keyword>
<dbReference type="AlphaFoldDB" id="S4PPR4"/>